<dbReference type="PANTHER" id="PTHR23140">
    <property type="entry name" value="RNA PROCESSING PROTEIN LD23810P"/>
    <property type="match status" value="1"/>
</dbReference>
<evidence type="ECO:0000259" key="6">
    <source>
        <dbReference type="PROSITE" id="PS51391"/>
    </source>
</evidence>
<dbReference type="EMBL" id="FN654679">
    <property type="protein sequence ID" value="CBY35806.1"/>
    <property type="molecule type" value="Genomic_DNA"/>
</dbReference>
<feature type="domain" description="RRM" evidence="4">
    <location>
        <begin position="53"/>
        <end position="134"/>
    </location>
</feature>
<evidence type="ECO:0000256" key="3">
    <source>
        <dbReference type="SAM" id="MobiDB-lite"/>
    </source>
</evidence>
<dbReference type="GO" id="GO:0006396">
    <property type="term" value="P:RNA processing"/>
    <property type="evidence" value="ECO:0007669"/>
    <property type="project" value="InterPro"/>
</dbReference>
<dbReference type="SUPFAM" id="SSF109905">
    <property type="entry name" value="Surp module (SWAP domain)"/>
    <property type="match status" value="1"/>
</dbReference>
<organism evidence="7">
    <name type="scientific">Oikopleura dioica</name>
    <name type="common">Tunicate</name>
    <dbReference type="NCBI Taxonomy" id="34765"/>
    <lineage>
        <taxon>Eukaryota</taxon>
        <taxon>Metazoa</taxon>
        <taxon>Chordata</taxon>
        <taxon>Tunicata</taxon>
        <taxon>Appendicularia</taxon>
        <taxon>Copelata</taxon>
        <taxon>Oikopleuridae</taxon>
        <taxon>Oikopleura</taxon>
    </lineage>
</organism>
<evidence type="ECO:0000256" key="2">
    <source>
        <dbReference type="PROSITE-ProRule" id="PRU00176"/>
    </source>
</evidence>
<dbReference type="InterPro" id="IPR035009">
    <property type="entry name" value="SR140_RRM"/>
</dbReference>
<evidence type="ECO:0000259" key="4">
    <source>
        <dbReference type="PROSITE" id="PS50102"/>
    </source>
</evidence>
<dbReference type="PROSITE" id="PS50102">
    <property type="entry name" value="RRM"/>
    <property type="match status" value="1"/>
</dbReference>
<dbReference type="AlphaFoldDB" id="E4YJZ5"/>
<dbReference type="InterPro" id="IPR035979">
    <property type="entry name" value="RBD_domain_sf"/>
</dbReference>
<dbReference type="GO" id="GO:0005634">
    <property type="term" value="C:nucleus"/>
    <property type="evidence" value="ECO:0007669"/>
    <property type="project" value="TreeGrafter"/>
</dbReference>
<sequence>MEIFKEEIKAKHEAAEALKAKQKEKAKLTGIPVDYNPNFNAQAISDQGDPHSTNIFIASLSNRCTEEDVTHYFGRFGPLVSVKIMYPRTQEEKFKDRNCAFVAYCCRNDAERAMSKLQNNDFKGVDLKLGWGKAVPNIQLQSPLYVPDRLKWLLTPPKQSNLPLNAQPPPDLINSQSEEELHKCTVRVVIPNDAALTRLINRTVEFVIKQGPMFEAMLMDKESNNPMFQFLYDYQCPAHSYYRWRLYSILNGESFTFWRTNRFKLYLDGPWWKPPILPFIQHGMPDSDEDDFDVHEQAENKPGNEFDSALNTVTPVRDLVGDLMALCIDQVDHAQEITDAILEAVLVDECTLDQRLGRIFLISDILYNGSAAPKASRYRILFDQHLETIFEKLHVVQKEIKTAFVADQFKNRIKTLFQAWTAWSLFTNETLIKLHNIFNGIEEEKNESNGSSDSDVDGKEIDEKRARVSSEEHREQEASSDEDEVDGVPLDGEPLEQASTASEPPNNSAHNPSQPAKPAGVGSGFVASKWEVVDDDDVKNEAVTSAEIFAETKKMEQEKKRNNDYEDKKEAKPEYLQSDAWRKAIRDIEVKVIEYCEQLKVLDDSVQAEAYRSGLITKLSEKFKDDPSIWEDSPRSSPTAKKSKKDRRDGEKQKRKKRSRSRDRRKRSRSRSRERRRKRR</sequence>
<accession>E4YJZ5</accession>
<feature type="region of interest" description="Disordered" evidence="3">
    <location>
        <begin position="444"/>
        <end position="522"/>
    </location>
</feature>
<name>E4YJZ5_OIKDI</name>
<feature type="domain" description="CID" evidence="6">
    <location>
        <begin position="298"/>
        <end position="442"/>
    </location>
</feature>
<dbReference type="Pfam" id="PF04818">
    <property type="entry name" value="CID"/>
    <property type="match status" value="1"/>
</dbReference>
<dbReference type="Pfam" id="PF00076">
    <property type="entry name" value="RRM_1"/>
    <property type="match status" value="1"/>
</dbReference>
<dbReference type="SMART" id="SM00582">
    <property type="entry name" value="RPR"/>
    <property type="match status" value="1"/>
</dbReference>
<dbReference type="InterPro" id="IPR000504">
    <property type="entry name" value="RRM_dom"/>
</dbReference>
<feature type="compositionally biased region" description="Polar residues" evidence="3">
    <location>
        <begin position="497"/>
        <end position="514"/>
    </location>
</feature>
<dbReference type="PROSITE" id="PS51391">
    <property type="entry name" value="CID"/>
    <property type="match status" value="1"/>
</dbReference>
<feature type="region of interest" description="Disordered" evidence="3">
    <location>
        <begin position="625"/>
        <end position="680"/>
    </location>
</feature>
<protein>
    <recommendedName>
        <fullName evidence="8">U2 snRNP-associated SURP motif-containing protein</fullName>
    </recommendedName>
</protein>
<evidence type="ECO:0000259" key="5">
    <source>
        <dbReference type="PROSITE" id="PS50128"/>
    </source>
</evidence>
<feature type="compositionally biased region" description="Basic and acidic residues" evidence="3">
    <location>
        <begin position="551"/>
        <end position="573"/>
    </location>
</feature>
<dbReference type="SMART" id="SM00648">
    <property type="entry name" value="SWAP"/>
    <property type="match status" value="1"/>
</dbReference>
<evidence type="ECO:0000313" key="7">
    <source>
        <dbReference type="EMBL" id="CBY35806.1"/>
    </source>
</evidence>
<dbReference type="InterPro" id="IPR008942">
    <property type="entry name" value="ENTH_VHS"/>
</dbReference>
<dbReference type="GO" id="GO:0003723">
    <property type="term" value="F:RNA binding"/>
    <property type="evidence" value="ECO:0007669"/>
    <property type="project" value="UniProtKB-UniRule"/>
</dbReference>
<dbReference type="Proteomes" id="UP000011014">
    <property type="component" value="Unassembled WGS sequence"/>
</dbReference>
<feature type="compositionally biased region" description="Basic residues" evidence="3">
    <location>
        <begin position="653"/>
        <end position="680"/>
    </location>
</feature>
<dbReference type="InterPro" id="IPR051485">
    <property type="entry name" value="SR-CTD_assoc_factor"/>
</dbReference>
<dbReference type="SUPFAM" id="SSF54928">
    <property type="entry name" value="RNA-binding domain, RBD"/>
    <property type="match status" value="1"/>
</dbReference>
<dbReference type="Pfam" id="PF01805">
    <property type="entry name" value="Surp"/>
    <property type="match status" value="1"/>
</dbReference>
<keyword evidence="1 2" id="KW-0694">RNA-binding</keyword>
<dbReference type="Gene3D" id="1.10.10.790">
    <property type="entry name" value="Surp module"/>
    <property type="match status" value="1"/>
</dbReference>
<proteinExistence type="predicted"/>
<dbReference type="InterPro" id="IPR000061">
    <property type="entry name" value="Surp"/>
</dbReference>
<dbReference type="InterPro" id="IPR035967">
    <property type="entry name" value="SWAP/Surp_sf"/>
</dbReference>
<dbReference type="Gene3D" id="1.25.40.90">
    <property type="match status" value="1"/>
</dbReference>
<dbReference type="CDD" id="cd12223">
    <property type="entry name" value="RRM_SR140"/>
    <property type="match status" value="1"/>
</dbReference>
<reference evidence="7" key="1">
    <citation type="journal article" date="2010" name="Science">
        <title>Plasticity of animal genome architecture unmasked by rapid evolution of a pelagic tunicate.</title>
        <authorList>
            <person name="Denoeud F."/>
            <person name="Henriet S."/>
            <person name="Mungpakdee S."/>
            <person name="Aury J.M."/>
            <person name="Da Silva C."/>
            <person name="Brinkmann H."/>
            <person name="Mikhaleva J."/>
            <person name="Olsen L.C."/>
            <person name="Jubin C."/>
            <person name="Canestro C."/>
            <person name="Bouquet J.M."/>
            <person name="Danks G."/>
            <person name="Poulain J."/>
            <person name="Campsteijn C."/>
            <person name="Adamski M."/>
            <person name="Cross I."/>
            <person name="Yadetie F."/>
            <person name="Muffato M."/>
            <person name="Louis A."/>
            <person name="Butcher S."/>
            <person name="Tsagkogeorga G."/>
            <person name="Konrad A."/>
            <person name="Singh S."/>
            <person name="Jensen M.F."/>
            <person name="Cong E.H."/>
            <person name="Eikeseth-Otteraa H."/>
            <person name="Noel B."/>
            <person name="Anthouard V."/>
            <person name="Porcel B.M."/>
            <person name="Kachouri-Lafond R."/>
            <person name="Nishino A."/>
            <person name="Ugolini M."/>
            <person name="Chourrout P."/>
            <person name="Nishida H."/>
            <person name="Aasland R."/>
            <person name="Huzurbazar S."/>
            <person name="Westhof E."/>
            <person name="Delsuc F."/>
            <person name="Lehrach H."/>
            <person name="Reinhardt R."/>
            <person name="Weissenbach J."/>
            <person name="Roy S.W."/>
            <person name="Artiguenave F."/>
            <person name="Postlethwait J.H."/>
            <person name="Manak J.R."/>
            <person name="Thompson E.M."/>
            <person name="Jaillon O."/>
            <person name="Du Pasquier L."/>
            <person name="Boudinot P."/>
            <person name="Liberles D.A."/>
            <person name="Volff J.N."/>
            <person name="Philippe H."/>
            <person name="Lenhard B."/>
            <person name="Roest Crollius H."/>
            <person name="Wincker P."/>
            <person name="Chourrout D."/>
        </authorList>
    </citation>
    <scope>NUCLEOTIDE SEQUENCE [LARGE SCALE GENOMIC DNA]</scope>
</reference>
<feature type="domain" description="SURP motif" evidence="5">
    <location>
        <begin position="199"/>
        <end position="242"/>
    </location>
</feature>
<feature type="compositionally biased region" description="Basic and acidic residues" evidence="3">
    <location>
        <begin position="456"/>
        <end position="477"/>
    </location>
</feature>
<dbReference type="InterPro" id="IPR006569">
    <property type="entry name" value="CID_dom"/>
</dbReference>
<feature type="region of interest" description="Disordered" evidence="3">
    <location>
        <begin position="551"/>
        <end position="577"/>
    </location>
</feature>
<evidence type="ECO:0000256" key="1">
    <source>
        <dbReference type="ARBA" id="ARBA00022884"/>
    </source>
</evidence>
<dbReference type="PROSITE" id="PS50128">
    <property type="entry name" value="SURP"/>
    <property type="match status" value="1"/>
</dbReference>
<dbReference type="SMART" id="SM00360">
    <property type="entry name" value="RRM"/>
    <property type="match status" value="1"/>
</dbReference>
<dbReference type="PANTHER" id="PTHR23140:SF0">
    <property type="entry name" value="U2 SNRNP-ASSOCIATED SURP MOTIF-CONTAINING PROTEIN"/>
    <property type="match status" value="1"/>
</dbReference>
<dbReference type="InterPro" id="IPR012677">
    <property type="entry name" value="Nucleotide-bd_a/b_plait_sf"/>
</dbReference>
<dbReference type="Gene3D" id="3.30.70.330">
    <property type="match status" value="1"/>
</dbReference>
<dbReference type="SUPFAM" id="SSF48464">
    <property type="entry name" value="ENTH/VHS domain"/>
    <property type="match status" value="1"/>
</dbReference>
<evidence type="ECO:0008006" key="8">
    <source>
        <dbReference type="Google" id="ProtNLM"/>
    </source>
</evidence>
<gene>
    <name evidence="7" type="ORF">GSOID_T00028273001</name>
</gene>